<keyword evidence="3" id="KW-1185">Reference proteome</keyword>
<accession>A0ABP8NVC2</accession>
<dbReference type="Gene3D" id="3.90.180.10">
    <property type="entry name" value="Medium-chain alcohol dehydrogenases, catalytic domain"/>
    <property type="match status" value="1"/>
</dbReference>
<protein>
    <submittedName>
        <fullName evidence="2">NADPH:quinone oxidoreductase family protein</fullName>
    </submittedName>
</protein>
<dbReference type="Gene3D" id="3.40.50.720">
    <property type="entry name" value="NAD(P)-binding Rossmann-like Domain"/>
    <property type="match status" value="1"/>
</dbReference>
<dbReference type="Proteomes" id="UP001501183">
    <property type="component" value="Unassembled WGS sequence"/>
</dbReference>
<dbReference type="Pfam" id="PF08240">
    <property type="entry name" value="ADH_N"/>
    <property type="match status" value="1"/>
</dbReference>
<dbReference type="InterPro" id="IPR020843">
    <property type="entry name" value="ER"/>
</dbReference>
<dbReference type="SUPFAM" id="SSF51735">
    <property type="entry name" value="NAD(P)-binding Rossmann-fold domains"/>
    <property type="match status" value="1"/>
</dbReference>
<dbReference type="PANTHER" id="PTHR43677:SF4">
    <property type="entry name" value="QUINONE OXIDOREDUCTASE-LIKE PROTEIN 2"/>
    <property type="match status" value="1"/>
</dbReference>
<comment type="caution">
    <text evidence="2">The sequence shown here is derived from an EMBL/GenBank/DDBJ whole genome shotgun (WGS) entry which is preliminary data.</text>
</comment>
<dbReference type="CDD" id="cd08241">
    <property type="entry name" value="QOR1"/>
    <property type="match status" value="1"/>
</dbReference>
<dbReference type="InterPro" id="IPR051397">
    <property type="entry name" value="Zn-ADH-like_protein"/>
</dbReference>
<dbReference type="InterPro" id="IPR011032">
    <property type="entry name" value="GroES-like_sf"/>
</dbReference>
<dbReference type="Pfam" id="PF00107">
    <property type="entry name" value="ADH_zinc_N"/>
    <property type="match status" value="1"/>
</dbReference>
<feature type="domain" description="Enoyl reductase (ER)" evidence="1">
    <location>
        <begin position="11"/>
        <end position="321"/>
    </location>
</feature>
<sequence length="332" mass="35017">MRAVTVTRLDGPSALEVTDTVPRPTINADDEVLVRVHAAGVTFPEVLISRGEYQSRPELPFTLGAEFAGEVVEVGRASRLAVGDRVAGIGPTGAFAEYVVGVDERTLPMPNSVDFVHAAAMPMNLLTADFALHERGRLQSGETVLVHGAAGGLGYASMQIALAMGARVIAVVSSAAKAETVRAAGAHEVLFASDFLEGVIELTGGRGVDVVVDPVGGDRFTDSLRALAKYGRVLVLGFAGRSIPTVKVNRLLLNNISVVGVGWGAATRGDKRMVINQWNRLFPSIEAGLLTPRIDRTLALDRVQEALELIDSRAVQGKVVLTVDPQLVASPA</sequence>
<dbReference type="SUPFAM" id="SSF50129">
    <property type="entry name" value="GroES-like"/>
    <property type="match status" value="1"/>
</dbReference>
<dbReference type="SMART" id="SM00829">
    <property type="entry name" value="PKS_ER"/>
    <property type="match status" value="1"/>
</dbReference>
<dbReference type="InterPro" id="IPR013149">
    <property type="entry name" value="ADH-like_C"/>
</dbReference>
<name>A0ABP8NVC2_9NOCA</name>
<dbReference type="PANTHER" id="PTHR43677">
    <property type="entry name" value="SHORT-CHAIN DEHYDROGENASE/REDUCTASE"/>
    <property type="match status" value="1"/>
</dbReference>
<dbReference type="InterPro" id="IPR013154">
    <property type="entry name" value="ADH-like_N"/>
</dbReference>
<proteinExistence type="predicted"/>
<evidence type="ECO:0000259" key="1">
    <source>
        <dbReference type="SMART" id="SM00829"/>
    </source>
</evidence>
<dbReference type="EMBL" id="BAABFB010000024">
    <property type="protein sequence ID" value="GAA4474854.1"/>
    <property type="molecule type" value="Genomic_DNA"/>
</dbReference>
<dbReference type="RefSeq" id="WP_345342789.1">
    <property type="nucleotide sequence ID" value="NZ_BAABFB010000024.1"/>
</dbReference>
<reference evidence="3" key="1">
    <citation type="journal article" date="2019" name="Int. J. Syst. Evol. Microbiol.">
        <title>The Global Catalogue of Microorganisms (GCM) 10K type strain sequencing project: providing services to taxonomists for standard genome sequencing and annotation.</title>
        <authorList>
            <consortium name="The Broad Institute Genomics Platform"/>
            <consortium name="The Broad Institute Genome Sequencing Center for Infectious Disease"/>
            <person name="Wu L."/>
            <person name="Ma J."/>
        </authorList>
    </citation>
    <scope>NUCLEOTIDE SEQUENCE [LARGE SCALE GENOMIC DNA]</scope>
    <source>
        <strain evidence="3">JCM 32206</strain>
    </source>
</reference>
<dbReference type="InterPro" id="IPR036291">
    <property type="entry name" value="NAD(P)-bd_dom_sf"/>
</dbReference>
<gene>
    <name evidence="2" type="ORF">GCM10023094_11240</name>
</gene>
<evidence type="ECO:0000313" key="3">
    <source>
        <dbReference type="Proteomes" id="UP001501183"/>
    </source>
</evidence>
<evidence type="ECO:0000313" key="2">
    <source>
        <dbReference type="EMBL" id="GAA4474854.1"/>
    </source>
</evidence>
<organism evidence="2 3">
    <name type="scientific">Rhodococcus olei</name>
    <dbReference type="NCBI Taxonomy" id="2161675"/>
    <lineage>
        <taxon>Bacteria</taxon>
        <taxon>Bacillati</taxon>
        <taxon>Actinomycetota</taxon>
        <taxon>Actinomycetes</taxon>
        <taxon>Mycobacteriales</taxon>
        <taxon>Nocardiaceae</taxon>
        <taxon>Rhodococcus</taxon>
    </lineage>
</organism>